<evidence type="ECO:0000313" key="13">
    <source>
        <dbReference type="Proteomes" id="UP000002574"/>
    </source>
</evidence>
<dbReference type="UniPathway" id="UPA00031">
    <property type="reaction ID" value="UER00009"/>
</dbReference>
<evidence type="ECO:0000256" key="1">
    <source>
        <dbReference type="ARBA" id="ARBA00000901"/>
    </source>
</evidence>
<evidence type="ECO:0000256" key="3">
    <source>
        <dbReference type="ARBA" id="ARBA00005133"/>
    </source>
</evidence>
<dbReference type="OrthoDB" id="9781903at2"/>
<dbReference type="InterPro" id="IPR023016">
    <property type="entry name" value="HisA/PriA"/>
</dbReference>
<dbReference type="eggNOG" id="COG0106">
    <property type="taxonomic scope" value="Bacteria"/>
</dbReference>
<dbReference type="GO" id="GO:0003949">
    <property type="term" value="F:1-(5-phosphoribosyl)-5-[(5-phosphoribosylamino)methylideneamino]imidazole-4-carboxamide isomerase activity"/>
    <property type="evidence" value="ECO:0007669"/>
    <property type="project" value="UniProtKB-UniRule"/>
</dbReference>
<dbReference type="InterPro" id="IPR013785">
    <property type="entry name" value="Aldolase_TIM"/>
</dbReference>
<comment type="similarity">
    <text evidence="4 9 10">Belongs to the HisA/HisF family.</text>
</comment>
<comment type="subcellular location">
    <subcellularLocation>
        <location evidence="2 9 11">Cytoplasm</location>
    </subcellularLocation>
</comment>
<evidence type="ECO:0000256" key="2">
    <source>
        <dbReference type="ARBA" id="ARBA00004496"/>
    </source>
</evidence>
<sequence>MELKSFIIPAIDLKEGRVVRLMRGDFGKLKDYGLKPEDVAKAFDDAGFKRLHVVDLEGSLEGRLKNLESIRKIRKAFSGQVQVGGGVRSLEVCRGLFQEGIDLFVVGTVAIKEPEVFKAMVEEFPQRVILSVDARAGKVAVGGWKEETSLSPQELALRYEPLPIWGYLYTNIERDGSLEGVDTSIYESFKRLVKKPLIASGGVSSLEDVKRLYGVVDGVVVGKAIYEGRIKI</sequence>
<dbReference type="GO" id="GO:0005737">
    <property type="term" value="C:cytoplasm"/>
    <property type="evidence" value="ECO:0007669"/>
    <property type="project" value="UniProtKB-SubCell"/>
</dbReference>
<dbReference type="KEGG" id="hte:Hydth_0648"/>
<dbReference type="PATRIC" id="fig|608538.5.peg.654"/>
<gene>
    <name evidence="9 12" type="primary">hisA</name>
    <name evidence="12" type="ordered locus">HTH_0650</name>
</gene>
<dbReference type="EMBL" id="AP011112">
    <property type="protein sequence ID" value="BAI69111.1"/>
    <property type="molecule type" value="Genomic_DNA"/>
</dbReference>
<protein>
    <recommendedName>
        <fullName evidence="9 11">1-(5-phosphoribosyl)-5-[(5-phosphoribosylamino)methylideneamino] imidazole-4-carboxamide isomerase</fullName>
        <ecNumber evidence="9 11">5.3.1.16</ecNumber>
    </recommendedName>
    <alternativeName>
        <fullName evidence="9">Phosphoribosylformimino-5-aminoimidazole carboxamide ribotide isomerase</fullName>
    </alternativeName>
</protein>
<proteinExistence type="inferred from homology"/>
<name>D3DH09_HYDTT</name>
<dbReference type="GO" id="GO:0000105">
    <property type="term" value="P:L-histidine biosynthetic process"/>
    <property type="evidence" value="ECO:0007669"/>
    <property type="project" value="UniProtKB-UniRule"/>
</dbReference>
<dbReference type="KEGG" id="hth:HTH_0650"/>
<dbReference type="CDD" id="cd04732">
    <property type="entry name" value="HisA"/>
    <property type="match status" value="1"/>
</dbReference>
<dbReference type="STRING" id="608538.HTH_0650"/>
<comment type="pathway">
    <text evidence="3 9 11">Amino-acid biosynthesis; L-histidine biosynthesis; L-histidine from 5-phospho-alpha-D-ribose 1-diphosphate: step 4/9.</text>
</comment>
<evidence type="ECO:0000256" key="4">
    <source>
        <dbReference type="ARBA" id="ARBA00009667"/>
    </source>
</evidence>
<keyword evidence="7 9" id="KW-0368">Histidine biosynthesis</keyword>
<dbReference type="InterPro" id="IPR011060">
    <property type="entry name" value="RibuloseP-bd_barrel"/>
</dbReference>
<dbReference type="NCBIfam" id="TIGR00007">
    <property type="entry name" value="1-(5-phosphoribosyl)-5-[(5-phosphoribosylamino)methylideneamino]imidazole-4-carboxamide isomerase"/>
    <property type="match status" value="1"/>
</dbReference>
<dbReference type="SUPFAM" id="SSF51366">
    <property type="entry name" value="Ribulose-phoshate binding barrel"/>
    <property type="match status" value="1"/>
</dbReference>
<dbReference type="Pfam" id="PF00977">
    <property type="entry name" value="His_biosynth"/>
    <property type="match status" value="1"/>
</dbReference>
<evidence type="ECO:0000256" key="6">
    <source>
        <dbReference type="ARBA" id="ARBA00022605"/>
    </source>
</evidence>
<organism evidence="12 13">
    <name type="scientific">Hydrogenobacter thermophilus (strain DSM 6534 / IAM 12695 / TK-6)</name>
    <dbReference type="NCBI Taxonomy" id="608538"/>
    <lineage>
        <taxon>Bacteria</taxon>
        <taxon>Pseudomonadati</taxon>
        <taxon>Aquificota</taxon>
        <taxon>Aquificia</taxon>
        <taxon>Aquificales</taxon>
        <taxon>Aquificaceae</taxon>
        <taxon>Hydrogenobacter</taxon>
    </lineage>
</organism>
<dbReference type="PANTHER" id="PTHR43090:SF2">
    <property type="entry name" value="1-(5-PHOSPHORIBOSYL)-5-[(5-PHOSPHORIBOSYLAMINO)METHYLIDENEAMINO] IMIDAZOLE-4-CARBOXAMIDE ISOMERASE"/>
    <property type="match status" value="1"/>
</dbReference>
<evidence type="ECO:0000256" key="5">
    <source>
        <dbReference type="ARBA" id="ARBA00022490"/>
    </source>
</evidence>
<dbReference type="AlphaFoldDB" id="D3DH09"/>
<evidence type="ECO:0000256" key="11">
    <source>
        <dbReference type="RuleBase" id="RU003658"/>
    </source>
</evidence>
<evidence type="ECO:0000313" key="12">
    <source>
        <dbReference type="EMBL" id="BAI69111.1"/>
    </source>
</evidence>
<dbReference type="RefSeq" id="WP_012963293.1">
    <property type="nucleotide sequence ID" value="NC_013799.1"/>
</dbReference>
<feature type="active site" description="Proton acceptor" evidence="9">
    <location>
        <position position="12"/>
    </location>
</feature>
<evidence type="ECO:0000256" key="7">
    <source>
        <dbReference type="ARBA" id="ARBA00023102"/>
    </source>
</evidence>
<dbReference type="FunFam" id="3.20.20.70:FF:000009">
    <property type="entry name" value="1-(5-phosphoribosyl)-5-[(5-phosphoribosylamino)methylideneamino] imidazole-4-carboxamide isomerase"/>
    <property type="match status" value="1"/>
</dbReference>
<dbReference type="HAMAP" id="MF_01014">
    <property type="entry name" value="HisA"/>
    <property type="match status" value="1"/>
</dbReference>
<dbReference type="EC" id="5.3.1.16" evidence="9 11"/>
<keyword evidence="6 9" id="KW-0028">Amino-acid biosynthesis</keyword>
<feature type="active site" description="Proton donor" evidence="9">
    <location>
        <position position="133"/>
    </location>
</feature>
<evidence type="ECO:0000256" key="9">
    <source>
        <dbReference type="HAMAP-Rule" id="MF_01014"/>
    </source>
</evidence>
<evidence type="ECO:0000256" key="10">
    <source>
        <dbReference type="RuleBase" id="RU003657"/>
    </source>
</evidence>
<dbReference type="PANTHER" id="PTHR43090">
    <property type="entry name" value="1-(5-PHOSPHORIBOSYL)-5-[(5-PHOSPHORIBOSYLAMINO)METHYLIDENEAMINO] IMIDAZOLE-4-CARBOXAMIDE ISOMERASE"/>
    <property type="match status" value="1"/>
</dbReference>
<keyword evidence="8 9" id="KW-0413">Isomerase</keyword>
<reference evidence="12 13" key="1">
    <citation type="journal article" date="2010" name="J. Bacteriol.">
        <title>Complete genome sequence of the thermophilic, obligately chemolithoautotrophic hydrogen-oxidizing bacterium Hydrogenobacter thermophilus TK-6.</title>
        <authorList>
            <person name="Arai H."/>
            <person name="Kanbe H."/>
            <person name="Ishii M."/>
            <person name="Igarashi Y."/>
        </authorList>
    </citation>
    <scope>NUCLEOTIDE SEQUENCE [LARGE SCALE GENOMIC DNA]</scope>
    <source>
        <strain evidence="13">DSM 6534 / IAM 12695 / TK-6 [Tokyo]</strain>
    </source>
</reference>
<dbReference type="GO" id="GO:0000162">
    <property type="term" value="P:L-tryptophan biosynthetic process"/>
    <property type="evidence" value="ECO:0007669"/>
    <property type="project" value="TreeGrafter"/>
</dbReference>
<dbReference type="Proteomes" id="UP000002574">
    <property type="component" value="Chromosome"/>
</dbReference>
<accession>D3DH09</accession>
<dbReference type="InterPro" id="IPR006063">
    <property type="entry name" value="HisA_bact_arch"/>
</dbReference>
<evidence type="ECO:0000256" key="8">
    <source>
        <dbReference type="ARBA" id="ARBA00023235"/>
    </source>
</evidence>
<keyword evidence="13" id="KW-1185">Reference proteome</keyword>
<comment type="catalytic activity">
    <reaction evidence="1 9 11">
        <text>1-(5-phospho-beta-D-ribosyl)-5-[(5-phospho-beta-D-ribosylamino)methylideneamino]imidazole-4-carboxamide = 5-[(5-phospho-1-deoxy-D-ribulos-1-ylimino)methylamino]-1-(5-phospho-beta-D-ribosyl)imidazole-4-carboxamide</text>
        <dbReference type="Rhea" id="RHEA:15469"/>
        <dbReference type="ChEBI" id="CHEBI:58435"/>
        <dbReference type="ChEBI" id="CHEBI:58525"/>
        <dbReference type="EC" id="5.3.1.16"/>
    </reaction>
</comment>
<dbReference type="InterPro" id="IPR006062">
    <property type="entry name" value="His_biosynth"/>
</dbReference>
<dbReference type="Gene3D" id="3.20.20.70">
    <property type="entry name" value="Aldolase class I"/>
    <property type="match status" value="1"/>
</dbReference>
<dbReference type="InterPro" id="IPR044524">
    <property type="entry name" value="Isoase_HisA-like"/>
</dbReference>
<keyword evidence="5 9" id="KW-0963">Cytoplasm</keyword>